<dbReference type="EMBL" id="CM001212">
    <property type="protein sequence ID" value="EGP82138.1"/>
    <property type="molecule type" value="Genomic_DNA"/>
</dbReference>
<dbReference type="AlphaFoldDB" id="F9XRI0"/>
<dbReference type="InParanoid" id="F9XRI0"/>
<evidence type="ECO:0000313" key="2">
    <source>
        <dbReference type="Proteomes" id="UP000008062"/>
    </source>
</evidence>
<dbReference type="VEuPathDB" id="FungiDB:ZTRI_17.63"/>
<accession>F9XRI0</accession>
<dbReference type="KEGG" id="ztr:MYCGRDRAFT_106647"/>
<evidence type="ECO:0000313" key="1">
    <source>
        <dbReference type="EMBL" id="EGP82138.1"/>
    </source>
</evidence>
<dbReference type="RefSeq" id="XP_003847162.1">
    <property type="nucleotide sequence ID" value="XM_003847114.1"/>
</dbReference>
<dbReference type="HOGENOM" id="CLU_2689713_0_0_1"/>
<dbReference type="GeneID" id="13399690"/>
<proteinExistence type="predicted"/>
<dbReference type="PROSITE" id="PS51257">
    <property type="entry name" value="PROKAR_LIPOPROTEIN"/>
    <property type="match status" value="1"/>
</dbReference>
<gene>
    <name evidence="1" type="ORF">MYCGRDRAFT_106647</name>
</gene>
<organism evidence="1 2">
    <name type="scientific">Zymoseptoria tritici (strain CBS 115943 / IPO323)</name>
    <name type="common">Speckled leaf blotch fungus</name>
    <name type="synonym">Septoria tritici</name>
    <dbReference type="NCBI Taxonomy" id="336722"/>
    <lineage>
        <taxon>Eukaryota</taxon>
        <taxon>Fungi</taxon>
        <taxon>Dikarya</taxon>
        <taxon>Ascomycota</taxon>
        <taxon>Pezizomycotina</taxon>
        <taxon>Dothideomycetes</taxon>
        <taxon>Dothideomycetidae</taxon>
        <taxon>Mycosphaerellales</taxon>
        <taxon>Mycosphaerellaceae</taxon>
        <taxon>Zymoseptoria</taxon>
    </lineage>
</organism>
<protein>
    <submittedName>
        <fullName evidence="1">Uncharacterized protein</fullName>
    </submittedName>
</protein>
<name>F9XRI0_ZYMTI</name>
<sequence length="74" mass="8608">MNLRDASTRSFNHVQAFAWSACPRHLRSLPLRSALRSRTTLGRYQDFVKCVFDKLQRRYDCPRTVPASHPACKD</sequence>
<dbReference type="Proteomes" id="UP000008062">
    <property type="component" value="Chromosome 17"/>
</dbReference>
<keyword evidence="2" id="KW-1185">Reference proteome</keyword>
<reference evidence="1 2" key="1">
    <citation type="journal article" date="2011" name="PLoS Genet.">
        <title>Finished genome of the fungal wheat pathogen Mycosphaerella graminicola reveals dispensome structure, chromosome plasticity, and stealth pathogenesis.</title>
        <authorList>
            <person name="Goodwin S.B."/>
            <person name="Ben M'barek S."/>
            <person name="Dhillon B."/>
            <person name="Wittenberg A.H.J."/>
            <person name="Crane C.F."/>
            <person name="Hane J.K."/>
            <person name="Foster A.J."/>
            <person name="Van der Lee T.A.J."/>
            <person name="Grimwood J."/>
            <person name="Aerts A."/>
            <person name="Antoniw J."/>
            <person name="Bailey A."/>
            <person name="Bluhm B."/>
            <person name="Bowler J."/>
            <person name="Bristow J."/>
            <person name="van der Burgt A."/>
            <person name="Canto-Canche B."/>
            <person name="Churchill A.C.L."/>
            <person name="Conde-Ferraez L."/>
            <person name="Cools H.J."/>
            <person name="Coutinho P.M."/>
            <person name="Csukai M."/>
            <person name="Dehal P."/>
            <person name="De Wit P."/>
            <person name="Donzelli B."/>
            <person name="van de Geest H.C."/>
            <person name="van Ham R.C.H.J."/>
            <person name="Hammond-Kosack K.E."/>
            <person name="Henrissat B."/>
            <person name="Kilian A."/>
            <person name="Kobayashi A.K."/>
            <person name="Koopmann E."/>
            <person name="Kourmpetis Y."/>
            <person name="Kuzniar A."/>
            <person name="Lindquist E."/>
            <person name="Lombard V."/>
            <person name="Maliepaard C."/>
            <person name="Martins N."/>
            <person name="Mehrabi R."/>
            <person name="Nap J.P.H."/>
            <person name="Ponomarenko A."/>
            <person name="Rudd J.J."/>
            <person name="Salamov A."/>
            <person name="Schmutz J."/>
            <person name="Schouten H.J."/>
            <person name="Shapiro H."/>
            <person name="Stergiopoulos I."/>
            <person name="Torriani S.F.F."/>
            <person name="Tu H."/>
            <person name="de Vries R.P."/>
            <person name="Waalwijk C."/>
            <person name="Ware S.B."/>
            <person name="Wiebenga A."/>
            <person name="Zwiers L.-H."/>
            <person name="Oliver R.P."/>
            <person name="Grigoriev I.V."/>
            <person name="Kema G.H.J."/>
        </authorList>
    </citation>
    <scope>NUCLEOTIDE SEQUENCE [LARGE SCALE GENOMIC DNA]</scope>
    <source>
        <strain evidence="2">CBS 115943 / IPO323</strain>
    </source>
</reference>